<dbReference type="SUPFAM" id="SSF56219">
    <property type="entry name" value="DNase I-like"/>
    <property type="match status" value="1"/>
</dbReference>
<comment type="similarity">
    <text evidence="1">Belongs to the DNA repair enzymes AP/ExoA family.</text>
</comment>
<keyword evidence="3" id="KW-0378">Hydrolase</keyword>
<dbReference type="EMBL" id="FNYH01000019">
    <property type="protein sequence ID" value="SEI92353.1"/>
    <property type="molecule type" value="Genomic_DNA"/>
</dbReference>
<dbReference type="STRING" id="64971.SAMN05421831_1199"/>
<keyword evidence="2 5" id="KW-0479">Metal-binding</keyword>
<sequence length="253" mass="29425">MKIITLNVCGLLNAVDKGFLDWMQAQAADVVCIQNLGVKSYQLPDAIYQPDGYDGYFFDGENQHLGGVGIYCKRMPKAIMTGLGFELADRDARFMQADYEKFSVASFLMPRGENPQEKTEFMAQFLEFLKKLRRKRREFIICGSWHIAHRTLDLANWEANQESIGFRPEERAWMDQVFGPLGFIDTFRELNRDEGHYTWWPNADQPRIQQAGWRLDYQVVGPNLRRQIKNAWIDESAQFSEHAPLIVEYDLNL</sequence>
<dbReference type="GO" id="GO:0008311">
    <property type="term" value="F:double-stranded DNA 3'-5' DNA exonuclease activity"/>
    <property type="evidence" value="ECO:0007669"/>
    <property type="project" value="InterPro"/>
</dbReference>
<accession>A0A1H6UJ57</accession>
<comment type="cofactor">
    <cofactor evidence="5">
        <name>Mg(2+)</name>
        <dbReference type="ChEBI" id="CHEBI:18420"/>
    </cofactor>
    <cofactor evidence="5">
        <name>Mn(2+)</name>
        <dbReference type="ChEBI" id="CHEBI:29035"/>
    </cofactor>
    <text evidence="5">Probably binds two magnesium or manganese ions per subunit.</text>
</comment>
<evidence type="ECO:0000256" key="2">
    <source>
        <dbReference type="ARBA" id="ARBA00022723"/>
    </source>
</evidence>
<evidence type="ECO:0000256" key="5">
    <source>
        <dbReference type="PIRSR" id="PIRSR604808-2"/>
    </source>
</evidence>
<keyword evidence="9" id="KW-1185">Reference proteome</keyword>
<dbReference type="OrthoDB" id="9803914at2"/>
<evidence type="ECO:0000256" key="4">
    <source>
        <dbReference type="ARBA" id="ARBA00022842"/>
    </source>
</evidence>
<dbReference type="PANTHER" id="PTHR43250">
    <property type="entry name" value="EXODEOXYRIBONUCLEASE III"/>
    <property type="match status" value="1"/>
</dbReference>
<reference evidence="9" key="1">
    <citation type="submission" date="2016-10" db="EMBL/GenBank/DDBJ databases">
        <authorList>
            <person name="Varghese N."/>
            <person name="Submissions S."/>
        </authorList>
    </citation>
    <scope>NUCLEOTIDE SEQUENCE [LARGE SCALE GENOMIC DNA]</scope>
    <source>
        <strain evidence="9">DSM 7165</strain>
    </source>
</reference>
<keyword evidence="4 5" id="KW-0460">Magnesium</keyword>
<keyword evidence="5" id="KW-0464">Manganese</keyword>
<name>A0A1H6UJ57_9GAMM</name>
<gene>
    <name evidence="8" type="ORF">SAMN05421831_1199</name>
</gene>
<organism evidence="8 9">
    <name type="scientific">Allopseudospirillum japonicum</name>
    <dbReference type="NCBI Taxonomy" id="64971"/>
    <lineage>
        <taxon>Bacteria</taxon>
        <taxon>Pseudomonadati</taxon>
        <taxon>Pseudomonadota</taxon>
        <taxon>Gammaproteobacteria</taxon>
        <taxon>Oceanospirillales</taxon>
        <taxon>Oceanospirillaceae</taxon>
        <taxon>Allopseudospirillum</taxon>
    </lineage>
</organism>
<feature type="site" description="Interaction with DNA substrate" evidence="6">
    <location>
        <position position="242"/>
    </location>
</feature>
<dbReference type="PROSITE" id="PS51435">
    <property type="entry name" value="AP_NUCLEASE_F1_4"/>
    <property type="match status" value="1"/>
</dbReference>
<dbReference type="Proteomes" id="UP000242999">
    <property type="component" value="Unassembled WGS sequence"/>
</dbReference>
<dbReference type="Pfam" id="PF03372">
    <property type="entry name" value="Exo_endo_phos"/>
    <property type="match status" value="1"/>
</dbReference>
<evidence type="ECO:0000313" key="8">
    <source>
        <dbReference type="EMBL" id="SEI92353.1"/>
    </source>
</evidence>
<dbReference type="InterPro" id="IPR005135">
    <property type="entry name" value="Endo/exonuclease/phosphatase"/>
</dbReference>
<dbReference type="PANTHER" id="PTHR43250:SF2">
    <property type="entry name" value="EXODEOXYRIBONUCLEASE III"/>
    <property type="match status" value="1"/>
</dbReference>
<dbReference type="InterPro" id="IPR037493">
    <property type="entry name" value="ExoIII-like"/>
</dbReference>
<protein>
    <submittedName>
        <fullName evidence="8">Exodeoxyribonuclease-3</fullName>
    </submittedName>
</protein>
<dbReference type="NCBIfam" id="TIGR00195">
    <property type="entry name" value="exoDNase_III"/>
    <property type="match status" value="1"/>
</dbReference>
<evidence type="ECO:0000256" key="1">
    <source>
        <dbReference type="ARBA" id="ARBA00007092"/>
    </source>
</evidence>
<evidence type="ECO:0000256" key="6">
    <source>
        <dbReference type="PIRSR" id="PIRSR604808-3"/>
    </source>
</evidence>
<dbReference type="GO" id="GO:0046872">
    <property type="term" value="F:metal ion binding"/>
    <property type="evidence" value="ECO:0007669"/>
    <property type="project" value="UniProtKB-KW"/>
</dbReference>
<feature type="domain" description="Endonuclease/exonuclease/phosphatase" evidence="7">
    <location>
        <begin position="4"/>
        <end position="226"/>
    </location>
</feature>
<dbReference type="NCBIfam" id="TIGR00633">
    <property type="entry name" value="xth"/>
    <property type="match status" value="1"/>
</dbReference>
<dbReference type="RefSeq" id="WP_093312482.1">
    <property type="nucleotide sequence ID" value="NZ_FNYH01000019.1"/>
</dbReference>
<dbReference type="CDD" id="cd10281">
    <property type="entry name" value="Nape_like_AP-endo"/>
    <property type="match status" value="1"/>
</dbReference>
<dbReference type="GO" id="GO:0006281">
    <property type="term" value="P:DNA repair"/>
    <property type="evidence" value="ECO:0007669"/>
    <property type="project" value="InterPro"/>
</dbReference>
<evidence type="ECO:0000256" key="3">
    <source>
        <dbReference type="ARBA" id="ARBA00022801"/>
    </source>
</evidence>
<feature type="binding site" evidence="5">
    <location>
        <position position="242"/>
    </location>
    <ligand>
        <name>Mg(2+)</name>
        <dbReference type="ChEBI" id="CHEBI:18420"/>
        <label>1</label>
    </ligand>
</feature>
<feature type="binding site" evidence="5">
    <location>
        <position position="7"/>
    </location>
    <ligand>
        <name>Mg(2+)</name>
        <dbReference type="ChEBI" id="CHEBI:18420"/>
        <label>1</label>
    </ligand>
</feature>
<dbReference type="AlphaFoldDB" id="A0A1H6UJ57"/>
<evidence type="ECO:0000259" key="7">
    <source>
        <dbReference type="Pfam" id="PF03372"/>
    </source>
</evidence>
<dbReference type="InterPro" id="IPR004808">
    <property type="entry name" value="AP_endonuc_1"/>
</dbReference>
<evidence type="ECO:0000313" key="9">
    <source>
        <dbReference type="Proteomes" id="UP000242999"/>
    </source>
</evidence>
<proteinExistence type="inferred from homology"/>
<dbReference type="Gene3D" id="3.60.10.10">
    <property type="entry name" value="Endonuclease/exonuclease/phosphatase"/>
    <property type="match status" value="1"/>
</dbReference>
<dbReference type="InterPro" id="IPR036691">
    <property type="entry name" value="Endo/exonu/phosph_ase_sf"/>
</dbReference>
<feature type="site" description="Important for catalytic activity" evidence="6">
    <location>
        <position position="216"/>
    </location>
</feature>